<dbReference type="Proteomes" id="UP001497482">
    <property type="component" value="Chromosome 8"/>
</dbReference>
<feature type="transmembrane region" description="Helical" evidence="1">
    <location>
        <begin position="21"/>
        <end position="44"/>
    </location>
</feature>
<organism evidence="2 3">
    <name type="scientific">Knipowitschia caucasica</name>
    <name type="common">Caucasian dwarf goby</name>
    <name type="synonym">Pomatoschistus caucasicus</name>
    <dbReference type="NCBI Taxonomy" id="637954"/>
    <lineage>
        <taxon>Eukaryota</taxon>
        <taxon>Metazoa</taxon>
        <taxon>Chordata</taxon>
        <taxon>Craniata</taxon>
        <taxon>Vertebrata</taxon>
        <taxon>Euteleostomi</taxon>
        <taxon>Actinopterygii</taxon>
        <taxon>Neopterygii</taxon>
        <taxon>Teleostei</taxon>
        <taxon>Neoteleostei</taxon>
        <taxon>Acanthomorphata</taxon>
        <taxon>Gobiaria</taxon>
        <taxon>Gobiiformes</taxon>
        <taxon>Gobioidei</taxon>
        <taxon>Gobiidae</taxon>
        <taxon>Gobiinae</taxon>
        <taxon>Knipowitschia</taxon>
    </lineage>
</organism>
<evidence type="ECO:0000313" key="2">
    <source>
        <dbReference type="EMBL" id="CAL1614564.1"/>
    </source>
</evidence>
<protein>
    <recommendedName>
        <fullName evidence="4">NADH dehydrogenase subunit 6</fullName>
    </recommendedName>
</protein>
<sequence length="84" mass="8823">MFEPPSLSGAPFSVNLYNNPLSLLGWGGVGWFGVGWGGLGWGGLGWVELGWVPQSSAGGLCLGLCFVYSVSSCLLGRRSVLCER</sequence>
<keyword evidence="3" id="KW-1185">Reference proteome</keyword>
<evidence type="ECO:0000256" key="1">
    <source>
        <dbReference type="SAM" id="Phobius"/>
    </source>
</evidence>
<dbReference type="EMBL" id="OZ035830">
    <property type="protein sequence ID" value="CAL1614564.1"/>
    <property type="molecule type" value="Genomic_DNA"/>
</dbReference>
<name>A0AAV2MM76_KNICA</name>
<dbReference type="AlphaFoldDB" id="A0AAV2MM76"/>
<evidence type="ECO:0000313" key="3">
    <source>
        <dbReference type="Proteomes" id="UP001497482"/>
    </source>
</evidence>
<keyword evidence="1" id="KW-0812">Transmembrane</keyword>
<accession>A0AAV2MM76</accession>
<evidence type="ECO:0008006" key="4">
    <source>
        <dbReference type="Google" id="ProtNLM"/>
    </source>
</evidence>
<reference evidence="2 3" key="1">
    <citation type="submission" date="2024-04" db="EMBL/GenBank/DDBJ databases">
        <authorList>
            <person name="Waldvogel A.-M."/>
            <person name="Schoenle A."/>
        </authorList>
    </citation>
    <scope>NUCLEOTIDE SEQUENCE [LARGE SCALE GENOMIC DNA]</scope>
</reference>
<proteinExistence type="predicted"/>
<gene>
    <name evidence="2" type="ORF">KC01_LOCUS40600</name>
</gene>
<keyword evidence="1" id="KW-0472">Membrane</keyword>
<feature type="transmembrane region" description="Helical" evidence="1">
    <location>
        <begin position="56"/>
        <end position="76"/>
    </location>
</feature>
<keyword evidence="1" id="KW-1133">Transmembrane helix</keyword>